<feature type="compositionally biased region" description="Low complexity" evidence="1">
    <location>
        <begin position="26"/>
        <end position="35"/>
    </location>
</feature>
<gene>
    <name evidence="2" type="ORF">MFIFM68171_09528</name>
</gene>
<comment type="caution">
    <text evidence="2">The sequence shown here is derived from an EMBL/GenBank/DDBJ whole genome shotgun (WGS) entry which is preliminary data.</text>
</comment>
<evidence type="ECO:0000313" key="3">
    <source>
        <dbReference type="Proteomes" id="UP001628179"/>
    </source>
</evidence>
<accession>A0ABQ0GNH3</accession>
<keyword evidence="3" id="KW-1185">Reference proteome</keyword>
<feature type="region of interest" description="Disordered" evidence="1">
    <location>
        <begin position="59"/>
        <end position="86"/>
    </location>
</feature>
<dbReference type="EMBL" id="BAAFSV010000005">
    <property type="protein sequence ID" value="GAB1319318.1"/>
    <property type="molecule type" value="Genomic_DNA"/>
</dbReference>
<dbReference type="RefSeq" id="XP_070921048.1">
    <property type="nucleotide sequence ID" value="XM_071064947.1"/>
</dbReference>
<feature type="compositionally biased region" description="Gly residues" evidence="1">
    <location>
        <begin position="71"/>
        <end position="86"/>
    </location>
</feature>
<protein>
    <submittedName>
        <fullName evidence="2">Uncharacterized protein</fullName>
    </submittedName>
</protein>
<evidence type="ECO:0000313" key="2">
    <source>
        <dbReference type="EMBL" id="GAB1319318.1"/>
    </source>
</evidence>
<name>A0ABQ0GNH3_9PEZI</name>
<sequence length="86" mass="8081">MSSASRPQYDGSGQGGDATTSCGTWTGPTGTVTAGNGTGGDVRFGTGTVVPNADFKMSGKGGKAQANAGGAAKGGDGKGGSFSFGV</sequence>
<proteinExistence type="predicted"/>
<feature type="region of interest" description="Disordered" evidence="1">
    <location>
        <begin position="1"/>
        <end position="45"/>
    </location>
</feature>
<dbReference type="GeneID" id="98180270"/>
<reference evidence="2 3" key="1">
    <citation type="submission" date="2024-09" db="EMBL/GenBank/DDBJ databases">
        <title>Itraconazole resistance in Madurella fahalii resulting from another homologue of gene encoding cytochrome P450 14-alpha sterol demethylase (CYP51).</title>
        <authorList>
            <person name="Yoshioka I."/>
            <person name="Fahal A.H."/>
            <person name="Kaneko S."/>
            <person name="Yaguchi T."/>
        </authorList>
    </citation>
    <scope>NUCLEOTIDE SEQUENCE [LARGE SCALE GENOMIC DNA]</scope>
    <source>
        <strain evidence="2 3">IFM 68171</strain>
    </source>
</reference>
<organism evidence="2 3">
    <name type="scientific">Madurella fahalii</name>
    <dbReference type="NCBI Taxonomy" id="1157608"/>
    <lineage>
        <taxon>Eukaryota</taxon>
        <taxon>Fungi</taxon>
        <taxon>Dikarya</taxon>
        <taxon>Ascomycota</taxon>
        <taxon>Pezizomycotina</taxon>
        <taxon>Sordariomycetes</taxon>
        <taxon>Sordariomycetidae</taxon>
        <taxon>Sordariales</taxon>
        <taxon>Sordariales incertae sedis</taxon>
        <taxon>Madurella</taxon>
    </lineage>
</organism>
<dbReference type="Proteomes" id="UP001628179">
    <property type="component" value="Unassembled WGS sequence"/>
</dbReference>
<evidence type="ECO:0000256" key="1">
    <source>
        <dbReference type="SAM" id="MobiDB-lite"/>
    </source>
</evidence>